<proteinExistence type="predicted"/>
<protein>
    <submittedName>
        <fullName evidence="2">Uncharacterized protein</fullName>
    </submittedName>
</protein>
<evidence type="ECO:0000313" key="2">
    <source>
        <dbReference type="EMBL" id="JAD34169.1"/>
    </source>
</evidence>
<evidence type="ECO:0000256" key="1">
    <source>
        <dbReference type="SAM" id="MobiDB-lite"/>
    </source>
</evidence>
<feature type="compositionally biased region" description="Polar residues" evidence="1">
    <location>
        <begin position="11"/>
        <end position="29"/>
    </location>
</feature>
<feature type="region of interest" description="Disordered" evidence="1">
    <location>
        <begin position="1"/>
        <end position="29"/>
    </location>
</feature>
<dbReference type="EMBL" id="GBRH01263726">
    <property type="protein sequence ID" value="JAD34169.1"/>
    <property type="molecule type" value="Transcribed_RNA"/>
</dbReference>
<name>A0A0A8Z471_ARUDO</name>
<organism evidence="2">
    <name type="scientific">Arundo donax</name>
    <name type="common">Giant reed</name>
    <name type="synonym">Donax arundinaceus</name>
    <dbReference type="NCBI Taxonomy" id="35708"/>
    <lineage>
        <taxon>Eukaryota</taxon>
        <taxon>Viridiplantae</taxon>
        <taxon>Streptophyta</taxon>
        <taxon>Embryophyta</taxon>
        <taxon>Tracheophyta</taxon>
        <taxon>Spermatophyta</taxon>
        <taxon>Magnoliopsida</taxon>
        <taxon>Liliopsida</taxon>
        <taxon>Poales</taxon>
        <taxon>Poaceae</taxon>
        <taxon>PACMAD clade</taxon>
        <taxon>Arundinoideae</taxon>
        <taxon>Arundineae</taxon>
        <taxon>Arundo</taxon>
    </lineage>
</organism>
<reference evidence="2" key="1">
    <citation type="submission" date="2014-09" db="EMBL/GenBank/DDBJ databases">
        <authorList>
            <person name="Magalhaes I.L.F."/>
            <person name="Oliveira U."/>
            <person name="Santos F.R."/>
            <person name="Vidigal T.H.D.A."/>
            <person name="Brescovit A.D."/>
            <person name="Santos A.J."/>
        </authorList>
    </citation>
    <scope>NUCLEOTIDE SEQUENCE</scope>
    <source>
        <tissue evidence="2">Shoot tissue taken approximately 20 cm above the soil surface</tissue>
    </source>
</reference>
<reference evidence="2" key="2">
    <citation type="journal article" date="2015" name="Data Brief">
        <title>Shoot transcriptome of the giant reed, Arundo donax.</title>
        <authorList>
            <person name="Barrero R.A."/>
            <person name="Guerrero F.D."/>
            <person name="Moolhuijzen P."/>
            <person name="Goolsby J.A."/>
            <person name="Tidwell J."/>
            <person name="Bellgard S.E."/>
            <person name="Bellgard M.I."/>
        </authorList>
    </citation>
    <scope>NUCLEOTIDE SEQUENCE</scope>
    <source>
        <tissue evidence="2">Shoot tissue taken approximately 20 cm above the soil surface</tissue>
    </source>
</reference>
<accession>A0A0A8Z471</accession>
<sequence length="29" mass="3344">MKQYRLPARLPSNSTSTKSQGNTQYLPIY</sequence>
<dbReference type="AlphaFoldDB" id="A0A0A8Z471"/>